<accession>A0A5J4VU43</accession>
<dbReference type="Proteomes" id="UP000324800">
    <property type="component" value="Unassembled WGS sequence"/>
</dbReference>
<comment type="caution">
    <text evidence="1">The sequence shown here is derived from an EMBL/GenBank/DDBJ whole genome shotgun (WGS) entry which is preliminary data.</text>
</comment>
<evidence type="ECO:0000313" key="1">
    <source>
        <dbReference type="EMBL" id="KAA6385833.1"/>
    </source>
</evidence>
<reference evidence="1 2" key="1">
    <citation type="submission" date="2019-03" db="EMBL/GenBank/DDBJ databases">
        <title>Single cell metagenomics reveals metabolic interactions within the superorganism composed of flagellate Streblomastix strix and complex community of Bacteroidetes bacteria on its surface.</title>
        <authorList>
            <person name="Treitli S.C."/>
            <person name="Kolisko M."/>
            <person name="Husnik F."/>
            <person name="Keeling P."/>
            <person name="Hampl V."/>
        </authorList>
    </citation>
    <scope>NUCLEOTIDE SEQUENCE [LARGE SCALE GENOMIC DNA]</scope>
    <source>
        <strain evidence="1">ST1C</strain>
    </source>
</reference>
<protein>
    <submittedName>
        <fullName evidence="1">Uncharacterized protein</fullName>
    </submittedName>
</protein>
<gene>
    <name evidence="1" type="ORF">EZS28_018642</name>
</gene>
<proteinExistence type="predicted"/>
<organism evidence="1 2">
    <name type="scientific">Streblomastix strix</name>
    <dbReference type="NCBI Taxonomy" id="222440"/>
    <lineage>
        <taxon>Eukaryota</taxon>
        <taxon>Metamonada</taxon>
        <taxon>Preaxostyla</taxon>
        <taxon>Oxymonadida</taxon>
        <taxon>Streblomastigidae</taxon>
        <taxon>Streblomastix</taxon>
    </lineage>
</organism>
<dbReference type="EMBL" id="SNRW01005084">
    <property type="protein sequence ID" value="KAA6385833.1"/>
    <property type="molecule type" value="Genomic_DNA"/>
</dbReference>
<sequence>MLERSYNNSFDTLNQEKIEYDKLVFQCNRIEQAHFNYSVVDVNEQTKKRIEAAWTQILIKYKPSHSSFPISNSHLALFRSDLNELKQDFDLNVFPIVDEIQKLLTLLNPLISKEIIV</sequence>
<name>A0A5J4VU43_9EUKA</name>
<dbReference type="AlphaFoldDB" id="A0A5J4VU43"/>
<evidence type="ECO:0000313" key="2">
    <source>
        <dbReference type="Proteomes" id="UP000324800"/>
    </source>
</evidence>